<gene>
    <name evidence="2" type="ORF">V6590_14075</name>
</gene>
<name>A0ABU8BX54_9RHOB</name>
<proteinExistence type="predicted"/>
<evidence type="ECO:0000313" key="3">
    <source>
        <dbReference type="Proteomes" id="UP001431963"/>
    </source>
</evidence>
<feature type="transmembrane region" description="Helical" evidence="1">
    <location>
        <begin position="66"/>
        <end position="84"/>
    </location>
</feature>
<dbReference type="Pfam" id="PF04186">
    <property type="entry name" value="FxsA"/>
    <property type="match status" value="1"/>
</dbReference>
<keyword evidence="1" id="KW-0472">Membrane</keyword>
<evidence type="ECO:0000313" key="2">
    <source>
        <dbReference type="EMBL" id="MEH7829278.1"/>
    </source>
</evidence>
<keyword evidence="1" id="KW-1133">Transmembrane helix</keyword>
<dbReference type="RefSeq" id="WP_335424163.1">
    <property type="nucleotide sequence ID" value="NZ_JBALHR010000009.1"/>
</dbReference>
<reference evidence="2" key="1">
    <citation type="submission" date="2024-02" db="EMBL/GenBank/DDBJ databases">
        <title>Genome sequences of strain Gemmobacter sp. JM10B15.</title>
        <authorList>
            <person name="Zhang M."/>
        </authorList>
    </citation>
    <scope>NUCLEOTIDE SEQUENCE</scope>
    <source>
        <strain evidence="2">JM10B15</strain>
    </source>
</reference>
<dbReference type="PANTHER" id="PTHR35335:SF1">
    <property type="entry name" value="UPF0716 PROTEIN FXSA"/>
    <property type="match status" value="1"/>
</dbReference>
<protein>
    <submittedName>
        <fullName evidence="2">FxsA family protein</fullName>
    </submittedName>
</protein>
<dbReference type="NCBIfam" id="NF008528">
    <property type="entry name" value="PRK11463.1-2"/>
    <property type="match status" value="1"/>
</dbReference>
<dbReference type="PANTHER" id="PTHR35335">
    <property type="entry name" value="UPF0716 PROTEIN FXSA"/>
    <property type="match status" value="1"/>
</dbReference>
<dbReference type="EMBL" id="JBALHR010000009">
    <property type="protein sequence ID" value="MEH7829278.1"/>
    <property type="molecule type" value="Genomic_DNA"/>
</dbReference>
<comment type="caution">
    <text evidence="2">The sequence shown here is derived from an EMBL/GenBank/DDBJ whole genome shotgun (WGS) entry which is preliminary data.</text>
</comment>
<organism evidence="2 3">
    <name type="scientific">Gemmobacter denitrificans</name>
    <dbReference type="NCBI Taxonomy" id="3123040"/>
    <lineage>
        <taxon>Bacteria</taxon>
        <taxon>Pseudomonadati</taxon>
        <taxon>Pseudomonadota</taxon>
        <taxon>Alphaproteobacteria</taxon>
        <taxon>Rhodobacterales</taxon>
        <taxon>Paracoccaceae</taxon>
        <taxon>Gemmobacter</taxon>
    </lineage>
</organism>
<feature type="transmembrane region" description="Helical" evidence="1">
    <location>
        <begin position="28"/>
        <end position="46"/>
    </location>
</feature>
<evidence type="ECO:0000256" key="1">
    <source>
        <dbReference type="SAM" id="Phobius"/>
    </source>
</evidence>
<keyword evidence="3" id="KW-1185">Reference proteome</keyword>
<dbReference type="Proteomes" id="UP001431963">
    <property type="component" value="Unassembled WGS sequence"/>
</dbReference>
<sequence length="156" mass="16236">MRKFGVLALLWMLAEIAAFIVIGGAIGVLASLAVILLTAILGAAVLRRPRRMSVQGAMADPARAVATMAGQAMALLAGVLLVLPGFLGDMAGLILLLPPVQALLAAAVARRMPPVTVHHAGFGQHQAGRPDVVIDGEFIELDETTPPRGPSGWTRH</sequence>
<accession>A0ABU8BX54</accession>
<keyword evidence="1" id="KW-0812">Transmembrane</keyword>
<dbReference type="InterPro" id="IPR007313">
    <property type="entry name" value="FxsA"/>
</dbReference>